<dbReference type="STRING" id="1890683.A0A427XTW3"/>
<reference evidence="2 3" key="1">
    <citation type="submission" date="2018-11" db="EMBL/GenBank/DDBJ databases">
        <title>Genome sequence of Saitozyma podzolica DSM 27192.</title>
        <authorList>
            <person name="Aliyu H."/>
            <person name="Gorte O."/>
            <person name="Ochsenreither K."/>
        </authorList>
    </citation>
    <scope>NUCLEOTIDE SEQUENCE [LARGE SCALE GENOMIC DNA]</scope>
    <source>
        <strain evidence="2 3">DSM 27192</strain>
    </source>
</reference>
<proteinExistence type="predicted"/>
<organism evidence="2 3">
    <name type="scientific">Saitozyma podzolica</name>
    <dbReference type="NCBI Taxonomy" id="1890683"/>
    <lineage>
        <taxon>Eukaryota</taxon>
        <taxon>Fungi</taxon>
        <taxon>Dikarya</taxon>
        <taxon>Basidiomycota</taxon>
        <taxon>Agaricomycotina</taxon>
        <taxon>Tremellomycetes</taxon>
        <taxon>Tremellales</taxon>
        <taxon>Trimorphomycetaceae</taxon>
        <taxon>Saitozyma</taxon>
    </lineage>
</organism>
<sequence length="91" mass="10737">MATRVTKTFMQKWFPTETYPIFGIVGLAVGGAGYYLWKLSQGPEVVWDRHGDWRPWDRVKQDQNLKFLSYNPDFWAARKKLATEKRVVDEI</sequence>
<dbReference type="Proteomes" id="UP000279259">
    <property type="component" value="Unassembled WGS sequence"/>
</dbReference>
<gene>
    <name evidence="2" type="ORF">EHS25_005947</name>
</gene>
<keyword evidence="1" id="KW-1133">Transmembrane helix</keyword>
<keyword evidence="3" id="KW-1185">Reference proteome</keyword>
<evidence type="ECO:0000256" key="1">
    <source>
        <dbReference type="SAM" id="Phobius"/>
    </source>
</evidence>
<accession>A0A427XTW3</accession>
<dbReference type="EMBL" id="RSCD01000027">
    <property type="protein sequence ID" value="RSH82237.1"/>
    <property type="molecule type" value="Genomic_DNA"/>
</dbReference>
<dbReference type="PANTHER" id="PTHR14256">
    <property type="entry name" value="NADH-UBIQUINONE OXIDOREDUCTASE MLRQ SUBUNIT"/>
    <property type="match status" value="1"/>
</dbReference>
<protein>
    <recommendedName>
        <fullName evidence="4">NADH dehydrogenase (Ubiquinone) 1 alpha subcomplex 4</fullName>
    </recommendedName>
</protein>
<keyword evidence="1" id="KW-0812">Transmembrane</keyword>
<evidence type="ECO:0000313" key="3">
    <source>
        <dbReference type="Proteomes" id="UP000279259"/>
    </source>
</evidence>
<evidence type="ECO:0008006" key="4">
    <source>
        <dbReference type="Google" id="ProtNLM"/>
    </source>
</evidence>
<dbReference type="PANTHER" id="PTHR14256:SF1">
    <property type="entry name" value="GEO09626P1"/>
    <property type="match status" value="1"/>
</dbReference>
<dbReference type="AlphaFoldDB" id="A0A427XTW3"/>
<dbReference type="InterPro" id="IPR010530">
    <property type="entry name" value="B12D"/>
</dbReference>
<keyword evidence="1" id="KW-0472">Membrane</keyword>
<comment type="caution">
    <text evidence="2">The sequence shown here is derived from an EMBL/GenBank/DDBJ whole genome shotgun (WGS) entry which is preliminary data.</text>
</comment>
<evidence type="ECO:0000313" key="2">
    <source>
        <dbReference type="EMBL" id="RSH82237.1"/>
    </source>
</evidence>
<dbReference type="OrthoDB" id="5511684at2759"/>
<name>A0A427XTW3_9TREE</name>
<dbReference type="Pfam" id="PF06522">
    <property type="entry name" value="B12D"/>
    <property type="match status" value="1"/>
</dbReference>
<feature type="transmembrane region" description="Helical" evidence="1">
    <location>
        <begin position="19"/>
        <end position="37"/>
    </location>
</feature>